<keyword evidence="5" id="KW-1003">Cell membrane</keyword>
<evidence type="ECO:0000256" key="1">
    <source>
        <dbReference type="ARBA" id="ARBA00004651"/>
    </source>
</evidence>
<feature type="transmembrane region" description="Helical" evidence="12">
    <location>
        <begin position="18"/>
        <end position="35"/>
    </location>
</feature>
<dbReference type="EMBL" id="AZEA01000036">
    <property type="protein sequence ID" value="KRK86648.1"/>
    <property type="molecule type" value="Genomic_DNA"/>
</dbReference>
<dbReference type="PATRIC" id="fig|1423808.3.peg.1895"/>
<evidence type="ECO:0000259" key="13">
    <source>
        <dbReference type="Pfam" id="PF02706"/>
    </source>
</evidence>
<evidence type="ECO:0000256" key="3">
    <source>
        <dbReference type="ARBA" id="ARBA00006683"/>
    </source>
</evidence>
<organism evidence="15 16">
    <name type="scientific">Lentilactobacillus sunkii DSM 19904</name>
    <dbReference type="NCBI Taxonomy" id="1423808"/>
    <lineage>
        <taxon>Bacteria</taxon>
        <taxon>Bacillati</taxon>
        <taxon>Bacillota</taxon>
        <taxon>Bacilli</taxon>
        <taxon>Lactobacillales</taxon>
        <taxon>Lactobacillaceae</taxon>
        <taxon>Lentilactobacillus</taxon>
    </lineage>
</organism>
<protein>
    <recommendedName>
        <fullName evidence="4">Capsular polysaccharide biosynthesis protein CpsC</fullName>
    </recommendedName>
</protein>
<dbReference type="AlphaFoldDB" id="A0A0R1KTX0"/>
<comment type="function">
    <text evidence="11">Required for CpsD phosphorylation. Involved in the regulation of capsular polysaccharide biosynthesis. May be part of a complex that directs the coordinated polymerization and export to the cell surface of the capsular polysaccharide.</text>
</comment>
<keyword evidence="10" id="KW-0270">Exopolysaccharide synthesis</keyword>
<dbReference type="RefSeq" id="WP_057826465.1">
    <property type="nucleotide sequence ID" value="NZ_AZEA01000036.1"/>
</dbReference>
<evidence type="ECO:0000256" key="7">
    <source>
        <dbReference type="ARBA" id="ARBA00022903"/>
    </source>
</evidence>
<evidence type="ECO:0000256" key="5">
    <source>
        <dbReference type="ARBA" id="ARBA00022475"/>
    </source>
</evidence>
<feature type="domain" description="Polysaccharide chain length determinant N-terminal" evidence="13">
    <location>
        <begin position="5"/>
        <end position="93"/>
    </location>
</feature>
<dbReference type="Pfam" id="PF13807">
    <property type="entry name" value="GNVR"/>
    <property type="match status" value="1"/>
</dbReference>
<evidence type="ECO:0000256" key="4">
    <source>
        <dbReference type="ARBA" id="ARBA00020739"/>
    </source>
</evidence>
<comment type="caution">
    <text evidence="15">The sequence shown here is derived from an EMBL/GenBank/DDBJ whole genome shotgun (WGS) entry which is preliminary data.</text>
</comment>
<accession>A0A0R1KTX0</accession>
<evidence type="ECO:0000256" key="12">
    <source>
        <dbReference type="SAM" id="Phobius"/>
    </source>
</evidence>
<name>A0A0R1KTX0_9LACO</name>
<sequence length="285" mass="31760">MENYLDLRQILGIIRKHIIFIIISFILCLIIAVGLEKFVITPQFTSTAQILVNQKKDTSVPGAAFQDQQADVQMISTYKDIITNQLVLKTASERLANPVKVIRSARKARYHVSANGHRHLIKASRPAVVKSTGTPYDVSVKQLQGAISVTNQQNSQVFTLNVESDDPQKSAAIANTVAKVFKQKIRRIMSINNVTIVSEATPVKQKSFPKTSIILLAGAVVGLLVGLGYAFIRELTDTTIKDDEFLTNELRLTNLGHIAEIRKIRGSRFADERHGEHLKSKHRRV</sequence>
<evidence type="ECO:0000313" key="16">
    <source>
        <dbReference type="Proteomes" id="UP000051581"/>
    </source>
</evidence>
<evidence type="ECO:0000256" key="10">
    <source>
        <dbReference type="ARBA" id="ARBA00023169"/>
    </source>
</evidence>
<feature type="domain" description="Tyrosine-protein kinase G-rich" evidence="14">
    <location>
        <begin position="179"/>
        <end position="234"/>
    </location>
</feature>
<dbReference type="GO" id="GO:0004713">
    <property type="term" value="F:protein tyrosine kinase activity"/>
    <property type="evidence" value="ECO:0007669"/>
    <property type="project" value="TreeGrafter"/>
</dbReference>
<proteinExistence type="inferred from homology"/>
<evidence type="ECO:0000256" key="8">
    <source>
        <dbReference type="ARBA" id="ARBA00022989"/>
    </source>
</evidence>
<evidence type="ECO:0000256" key="2">
    <source>
        <dbReference type="ARBA" id="ARBA00005132"/>
    </source>
</evidence>
<evidence type="ECO:0000259" key="14">
    <source>
        <dbReference type="Pfam" id="PF13807"/>
    </source>
</evidence>
<evidence type="ECO:0000256" key="11">
    <source>
        <dbReference type="ARBA" id="ARBA00045736"/>
    </source>
</evidence>
<dbReference type="GO" id="GO:0005886">
    <property type="term" value="C:plasma membrane"/>
    <property type="evidence" value="ECO:0007669"/>
    <property type="project" value="UniProtKB-SubCell"/>
</dbReference>
<feature type="transmembrane region" description="Helical" evidence="12">
    <location>
        <begin position="213"/>
        <end position="232"/>
    </location>
</feature>
<comment type="subcellular location">
    <subcellularLocation>
        <location evidence="1">Cell membrane</location>
        <topology evidence="1">Multi-pass membrane protein</topology>
    </subcellularLocation>
</comment>
<comment type="similarity">
    <text evidence="3">Belongs to the CpsC/CapA family.</text>
</comment>
<dbReference type="Proteomes" id="UP000051581">
    <property type="component" value="Unassembled WGS sequence"/>
</dbReference>
<dbReference type="InterPro" id="IPR032807">
    <property type="entry name" value="GNVR"/>
</dbReference>
<comment type="pathway">
    <text evidence="2">Capsule biogenesis; capsule polysaccharide biosynthesis.</text>
</comment>
<dbReference type="PANTHER" id="PTHR32309">
    <property type="entry name" value="TYROSINE-PROTEIN KINASE"/>
    <property type="match status" value="1"/>
</dbReference>
<evidence type="ECO:0000313" key="15">
    <source>
        <dbReference type="EMBL" id="KRK86648.1"/>
    </source>
</evidence>
<evidence type="ECO:0000256" key="9">
    <source>
        <dbReference type="ARBA" id="ARBA00023136"/>
    </source>
</evidence>
<keyword evidence="7" id="KW-0972">Capsule biogenesis/degradation</keyword>
<evidence type="ECO:0000256" key="6">
    <source>
        <dbReference type="ARBA" id="ARBA00022692"/>
    </source>
</evidence>
<keyword evidence="9 12" id="KW-0472">Membrane</keyword>
<dbReference type="InterPro" id="IPR003856">
    <property type="entry name" value="LPS_length_determ_N"/>
</dbReference>
<keyword evidence="6 12" id="KW-0812">Transmembrane</keyword>
<reference evidence="15 16" key="1">
    <citation type="journal article" date="2015" name="Genome Announc.">
        <title>Expanding the biotechnology potential of lactobacilli through comparative genomics of 213 strains and associated genera.</title>
        <authorList>
            <person name="Sun Z."/>
            <person name="Harris H.M."/>
            <person name="McCann A."/>
            <person name="Guo C."/>
            <person name="Argimon S."/>
            <person name="Zhang W."/>
            <person name="Yang X."/>
            <person name="Jeffery I.B."/>
            <person name="Cooney J.C."/>
            <person name="Kagawa T.F."/>
            <person name="Liu W."/>
            <person name="Song Y."/>
            <person name="Salvetti E."/>
            <person name="Wrobel A."/>
            <person name="Rasinkangas P."/>
            <person name="Parkhill J."/>
            <person name="Rea M.C."/>
            <person name="O'Sullivan O."/>
            <person name="Ritari J."/>
            <person name="Douillard F.P."/>
            <person name="Paul Ross R."/>
            <person name="Yang R."/>
            <person name="Briner A.E."/>
            <person name="Felis G.E."/>
            <person name="de Vos W.M."/>
            <person name="Barrangou R."/>
            <person name="Klaenhammer T.R."/>
            <person name="Caufield P.W."/>
            <person name="Cui Y."/>
            <person name="Zhang H."/>
            <person name="O'Toole P.W."/>
        </authorList>
    </citation>
    <scope>NUCLEOTIDE SEQUENCE [LARGE SCALE GENOMIC DNA]</scope>
    <source>
        <strain evidence="15 16">DSM 19904</strain>
    </source>
</reference>
<dbReference type="PANTHER" id="PTHR32309:SF13">
    <property type="entry name" value="FERRIC ENTEROBACTIN TRANSPORT PROTEIN FEPE"/>
    <property type="match status" value="1"/>
</dbReference>
<dbReference type="OrthoDB" id="2360475at2"/>
<gene>
    <name evidence="15" type="ORF">FD17_GL001871</name>
</gene>
<keyword evidence="16" id="KW-1185">Reference proteome</keyword>
<dbReference type="GO" id="GO:0000271">
    <property type="term" value="P:polysaccharide biosynthetic process"/>
    <property type="evidence" value="ECO:0007669"/>
    <property type="project" value="UniProtKB-KW"/>
</dbReference>
<dbReference type="InterPro" id="IPR050445">
    <property type="entry name" value="Bact_polysacc_biosynth/exp"/>
</dbReference>
<dbReference type="Pfam" id="PF02706">
    <property type="entry name" value="Wzz"/>
    <property type="match status" value="1"/>
</dbReference>
<keyword evidence="8 12" id="KW-1133">Transmembrane helix</keyword>